<protein>
    <submittedName>
        <fullName evidence="3">G2394 protein</fullName>
    </submittedName>
</protein>
<evidence type="ECO:0000313" key="4">
    <source>
        <dbReference type="Proteomes" id="UP001497392"/>
    </source>
</evidence>
<feature type="signal peptide" evidence="2">
    <location>
        <begin position="1"/>
        <end position="16"/>
    </location>
</feature>
<accession>A0ABP1FKB4</accession>
<feature type="region of interest" description="Disordered" evidence="1">
    <location>
        <begin position="34"/>
        <end position="59"/>
    </location>
</feature>
<reference evidence="3 4" key="1">
    <citation type="submission" date="2024-06" db="EMBL/GenBank/DDBJ databases">
        <authorList>
            <person name="Kraege A."/>
            <person name="Thomma B."/>
        </authorList>
    </citation>
    <scope>NUCLEOTIDE SEQUENCE [LARGE SCALE GENOMIC DNA]</scope>
</reference>
<feature type="compositionally biased region" description="Low complexity" evidence="1">
    <location>
        <begin position="34"/>
        <end position="46"/>
    </location>
</feature>
<keyword evidence="4" id="KW-1185">Reference proteome</keyword>
<comment type="caution">
    <text evidence="3">The sequence shown here is derived from an EMBL/GenBank/DDBJ whole genome shotgun (WGS) entry which is preliminary data.</text>
</comment>
<keyword evidence="2" id="KW-0732">Signal</keyword>
<evidence type="ECO:0000256" key="1">
    <source>
        <dbReference type="SAM" id="MobiDB-lite"/>
    </source>
</evidence>
<sequence length="319" mass="33854">MLRLIALFVLVRVVAAQSPSPDPTVLVNGGGTMPQNQNLNQNPNNLRGTFDSKTGGDPRPVNGGLRLTTGTQLGGTAQLGSTAGTQTVLGGTASIGTTPNLVPSTTTQTIGTVSSAVGDPEIRGFDGNAFQFEGQAGSFYEALGGANHQVSVNLKLGVMHDHNGTYIQGVGVNMFGHRIVVKLGEKDKLQVLADSMPLAFPADSHALNETLGAQPEAAHIDWQLYRPKYGNSVEISSALLTTRVWKTEAGVLDKGGVPQPAYLNFEMALNSFPTEPLKGFMGESYNRAVDASRRKLQAMDSGFDFRNSAELYNLPGFFT</sequence>
<gene>
    <name evidence="3" type="primary">g2394</name>
    <name evidence="3" type="ORF">VP750_LOCUS2047</name>
</gene>
<organism evidence="3 4">
    <name type="scientific">Coccomyxa viridis</name>
    <dbReference type="NCBI Taxonomy" id="1274662"/>
    <lineage>
        <taxon>Eukaryota</taxon>
        <taxon>Viridiplantae</taxon>
        <taxon>Chlorophyta</taxon>
        <taxon>core chlorophytes</taxon>
        <taxon>Trebouxiophyceae</taxon>
        <taxon>Trebouxiophyceae incertae sedis</taxon>
        <taxon>Coccomyxaceae</taxon>
        <taxon>Coccomyxa</taxon>
    </lineage>
</organism>
<proteinExistence type="predicted"/>
<evidence type="ECO:0000313" key="3">
    <source>
        <dbReference type="EMBL" id="CAL5220388.1"/>
    </source>
</evidence>
<dbReference type="Proteomes" id="UP001497392">
    <property type="component" value="Unassembled WGS sequence"/>
</dbReference>
<feature type="chain" id="PRO_5045826979" evidence="2">
    <location>
        <begin position="17"/>
        <end position="319"/>
    </location>
</feature>
<evidence type="ECO:0000256" key="2">
    <source>
        <dbReference type="SAM" id="SignalP"/>
    </source>
</evidence>
<name>A0ABP1FKB4_9CHLO</name>
<dbReference type="EMBL" id="CAXHTA020000003">
    <property type="protein sequence ID" value="CAL5220388.1"/>
    <property type="molecule type" value="Genomic_DNA"/>
</dbReference>